<dbReference type="SUPFAM" id="SSF51445">
    <property type="entry name" value="(Trans)glycosidases"/>
    <property type="match status" value="1"/>
</dbReference>
<evidence type="ECO:0000256" key="6">
    <source>
        <dbReference type="ARBA" id="ARBA00023295"/>
    </source>
</evidence>
<comment type="catalytic activity">
    <reaction evidence="1 7">
        <text>Hydrolysis of terminal non-reducing N-acetyl-D-hexosamine residues in N-acetyl-beta-D-hexosaminides.</text>
        <dbReference type="EC" id="3.2.1.52"/>
    </reaction>
</comment>
<dbReference type="GO" id="GO:0005975">
    <property type="term" value="P:carbohydrate metabolic process"/>
    <property type="evidence" value="ECO:0007669"/>
    <property type="project" value="InterPro"/>
</dbReference>
<organism evidence="11">
    <name type="scientific">Ixodes scapularis</name>
    <name type="common">Black-legged tick</name>
    <name type="synonym">Deer tick</name>
    <dbReference type="NCBI Taxonomy" id="6945"/>
    <lineage>
        <taxon>Eukaryota</taxon>
        <taxon>Metazoa</taxon>
        <taxon>Ecdysozoa</taxon>
        <taxon>Arthropoda</taxon>
        <taxon>Chelicerata</taxon>
        <taxon>Arachnida</taxon>
        <taxon>Acari</taxon>
        <taxon>Parasitiformes</taxon>
        <taxon>Ixodida</taxon>
        <taxon>Ixodoidea</taxon>
        <taxon>Ixodidae</taxon>
        <taxon>Ixodinae</taxon>
        <taxon>Ixodes</taxon>
    </lineage>
</organism>
<dbReference type="Pfam" id="PF14845">
    <property type="entry name" value="Glycohydro_20b2"/>
    <property type="match status" value="1"/>
</dbReference>
<dbReference type="GO" id="GO:0004563">
    <property type="term" value="F:beta-N-acetylhexosaminidase activity"/>
    <property type="evidence" value="ECO:0007669"/>
    <property type="project" value="UniProtKB-EC"/>
</dbReference>
<dbReference type="CDD" id="cd06562">
    <property type="entry name" value="GH20_HexA_HexB-like"/>
    <property type="match status" value="1"/>
</dbReference>
<protein>
    <recommendedName>
        <fullName evidence="7">Beta-hexosaminidase</fullName>
        <ecNumber evidence="7">3.2.1.52</ecNumber>
    </recommendedName>
</protein>
<keyword evidence="3" id="KW-0732">Signal</keyword>
<evidence type="ECO:0000256" key="5">
    <source>
        <dbReference type="ARBA" id="ARBA00023180"/>
    </source>
</evidence>
<dbReference type="InterPro" id="IPR029019">
    <property type="entry name" value="HEX_eukaryotic_N"/>
</dbReference>
<dbReference type="VEuPathDB" id="VectorBase:ISCI004208"/>
<feature type="active site" description="Proton donor" evidence="8">
    <location>
        <position position="342"/>
    </location>
</feature>
<evidence type="ECO:0000259" key="10">
    <source>
        <dbReference type="Pfam" id="PF14845"/>
    </source>
</evidence>
<evidence type="ECO:0000259" key="9">
    <source>
        <dbReference type="Pfam" id="PF00728"/>
    </source>
</evidence>
<dbReference type="EMBL" id="GHJT01009001">
    <property type="protein sequence ID" value="MOY42972.1"/>
    <property type="molecule type" value="Transcribed_RNA"/>
</dbReference>
<dbReference type="AlphaFoldDB" id="A0A4D5S053"/>
<feature type="domain" description="Glycoside hydrolase family 20 catalytic" evidence="9">
    <location>
        <begin position="181"/>
        <end position="509"/>
    </location>
</feature>
<dbReference type="SUPFAM" id="SSF55545">
    <property type="entry name" value="beta-N-acetylhexosaminidase-like domain"/>
    <property type="match status" value="1"/>
</dbReference>
<feature type="domain" description="Beta-hexosaminidase eukaryotic type N-terminal" evidence="10">
    <location>
        <begin position="40"/>
        <end position="158"/>
    </location>
</feature>
<evidence type="ECO:0000256" key="3">
    <source>
        <dbReference type="ARBA" id="ARBA00022729"/>
    </source>
</evidence>
<evidence type="ECO:0000256" key="4">
    <source>
        <dbReference type="ARBA" id="ARBA00022801"/>
    </source>
</evidence>
<dbReference type="InterPro" id="IPR015883">
    <property type="entry name" value="Glyco_hydro_20_cat"/>
</dbReference>
<evidence type="ECO:0000256" key="7">
    <source>
        <dbReference type="PIRNR" id="PIRNR001093"/>
    </source>
</evidence>
<dbReference type="InterPro" id="IPR025705">
    <property type="entry name" value="Beta_hexosaminidase_sua/sub"/>
</dbReference>
<evidence type="ECO:0000256" key="2">
    <source>
        <dbReference type="ARBA" id="ARBA00006285"/>
    </source>
</evidence>
<dbReference type="EC" id="3.2.1.52" evidence="7"/>
<dbReference type="PIRSF" id="PIRSF001093">
    <property type="entry name" value="B-hxosamndse_ab_euk"/>
    <property type="match status" value="1"/>
</dbReference>
<dbReference type="Gene3D" id="3.30.379.10">
    <property type="entry name" value="Chitobiase/beta-hexosaminidase domain 2-like"/>
    <property type="match status" value="1"/>
</dbReference>
<sequence length="558" mass="64228">MGPSLKLVILLAPVLVAYAFITYIEVRLPLKGKRAPPGSPWPAPQAWKASTLQRTLDPESFILTSDAAEECDVVSKALARYHKLVFVNRPMSVDNETLKDVLPALRVQVDKYKEEHCMYPQHKDDESYTLVVPEEGDAQLRSKTVWGALRGLETFSQLVYQDPVTKTYLINVTSVDDFPRFSFRGLLLDSSRHFQPVKVLKQNLDAMAYNKLNVFHWHLVDDQSWPLQMAVYPNLTQSAYSPKHVYCRNEVQDIIEYARLRGIRVIPEIDTPGHTQALGKIFPDLLTACYGNGTRGTPNYPEHAAFEMLDPTQNYTYDVMRDIFQEVVETFPDSYVHLGMDEVYYACWNSSPEIAAFMKEQGFDAVNQVEQYYVKRTLDNVQNLGAKYMIWQDPIDNDVKAARDTLVGIWKDTSLDSKLKTWQEYIMPIAKKGYQMVLSAPWYLNYISYGQDWKKYYETDPRDFNGTDEEKDLVVGGEACMWGEYVDGTNLISRLWPRASAVAERLWSSAEFNDTDDASFRLDQQRCRMLRRGIPTQPILNGFCGDYDWDLGEKYHVE</sequence>
<dbReference type="VEuPathDB" id="VectorBase:ISCP_019824"/>
<dbReference type="PANTHER" id="PTHR22600">
    <property type="entry name" value="BETA-HEXOSAMINIDASE"/>
    <property type="match status" value="1"/>
</dbReference>
<name>A0A4D5S053_IXOSC</name>
<proteinExistence type="inferred from homology"/>
<dbReference type="VEuPathDB" id="VectorBase:ISCW004208"/>
<evidence type="ECO:0000256" key="1">
    <source>
        <dbReference type="ARBA" id="ARBA00001231"/>
    </source>
</evidence>
<keyword evidence="6 7" id="KW-0326">Glycosidase</keyword>
<evidence type="ECO:0000256" key="8">
    <source>
        <dbReference type="PIRSR" id="PIRSR001093-1"/>
    </source>
</evidence>
<dbReference type="InterPro" id="IPR029018">
    <property type="entry name" value="Hex-like_dom2"/>
</dbReference>
<dbReference type="GO" id="GO:1901135">
    <property type="term" value="P:carbohydrate derivative metabolic process"/>
    <property type="evidence" value="ECO:0007669"/>
    <property type="project" value="UniProtKB-ARBA"/>
</dbReference>
<keyword evidence="4 7" id="KW-0378">Hydrolase</keyword>
<dbReference type="InterPro" id="IPR017853">
    <property type="entry name" value="GH"/>
</dbReference>
<dbReference type="Gene3D" id="3.20.20.80">
    <property type="entry name" value="Glycosidases"/>
    <property type="match status" value="1"/>
</dbReference>
<keyword evidence="5" id="KW-0325">Glycoprotein</keyword>
<reference evidence="11" key="1">
    <citation type="submission" date="2019-04" db="EMBL/GenBank/DDBJ databases">
        <title>An insight into the mialome of Ixodes scapularis.</title>
        <authorList>
            <person name="Ribeiro J.M."/>
            <person name="Mather T.N."/>
            <person name="Karim S."/>
        </authorList>
    </citation>
    <scope>NUCLEOTIDE SEQUENCE</scope>
</reference>
<dbReference type="FunFam" id="3.20.20.80:FF:000063">
    <property type="entry name" value="Beta-hexosaminidase"/>
    <property type="match status" value="1"/>
</dbReference>
<evidence type="ECO:0000313" key="11">
    <source>
        <dbReference type="EMBL" id="MOY42972.1"/>
    </source>
</evidence>
<dbReference type="PANTHER" id="PTHR22600:SF21">
    <property type="entry name" value="BETA-HEXOSAMINIDASE A"/>
    <property type="match status" value="1"/>
</dbReference>
<accession>A0A4D5S053</accession>
<dbReference type="PRINTS" id="PR00738">
    <property type="entry name" value="GLHYDRLASE20"/>
</dbReference>
<dbReference type="Pfam" id="PF00728">
    <property type="entry name" value="Glyco_hydro_20"/>
    <property type="match status" value="1"/>
</dbReference>
<dbReference type="OrthoDB" id="428480at2759"/>
<comment type="similarity">
    <text evidence="2 7">Belongs to the glycosyl hydrolase 20 family.</text>
</comment>